<dbReference type="AlphaFoldDB" id="A0A7G8T7C3"/>
<comment type="similarity">
    <text evidence="1 2">Belongs to the glycosyl hydrolase 31 family.</text>
</comment>
<dbReference type="EMBL" id="CP060286">
    <property type="protein sequence ID" value="QNK39514.1"/>
    <property type="molecule type" value="Genomic_DNA"/>
</dbReference>
<feature type="domain" description="Glycosyl hydrolase family 31 C-terminal" evidence="4">
    <location>
        <begin position="503"/>
        <end position="593"/>
    </location>
</feature>
<dbReference type="Gene3D" id="3.20.20.80">
    <property type="entry name" value="Glycosidases"/>
    <property type="match status" value="1"/>
</dbReference>
<dbReference type="Gene3D" id="2.60.40.1180">
    <property type="entry name" value="Golgi alpha-mannosidase II"/>
    <property type="match status" value="2"/>
</dbReference>
<evidence type="ECO:0000256" key="1">
    <source>
        <dbReference type="ARBA" id="ARBA00007806"/>
    </source>
</evidence>
<dbReference type="InterPro" id="IPR048395">
    <property type="entry name" value="Glyco_hydro_31_C"/>
</dbReference>
<dbReference type="InterPro" id="IPR000322">
    <property type="entry name" value="Glyco_hydro_31_TIM"/>
</dbReference>
<dbReference type="SUPFAM" id="SSF51445">
    <property type="entry name" value="(Trans)glycosidases"/>
    <property type="match status" value="1"/>
</dbReference>
<name>A0A7G8T7C3_9FIRM</name>
<feature type="domain" description="Glycoside hydrolase family 31 TIM barrel" evidence="3">
    <location>
        <begin position="192"/>
        <end position="494"/>
    </location>
</feature>
<evidence type="ECO:0000313" key="6">
    <source>
        <dbReference type="Proteomes" id="UP000515909"/>
    </source>
</evidence>
<dbReference type="SUPFAM" id="SSF51011">
    <property type="entry name" value="Glycosyl hydrolase domain"/>
    <property type="match status" value="1"/>
</dbReference>
<dbReference type="KEGG" id="cfem:HCR03_12245"/>
<dbReference type="PANTHER" id="PTHR43863:SF2">
    <property type="entry name" value="MALTASE-GLUCOAMYLASE"/>
    <property type="match status" value="1"/>
</dbReference>
<evidence type="ECO:0000313" key="5">
    <source>
        <dbReference type="EMBL" id="QNK39514.1"/>
    </source>
</evidence>
<sequence length="790" mass="91100">MEEYYKLKVSPQCSPGNVVQGDNYRFTVLTSQLIRLEYCRENLFEDHATQVVLNRDFQKVPFQTVEKENALEIITKNLHLRYNKRPFSKNGLSIEVLDNCSDYRNIWKYSDELNDLRGTARTLDNTAGPIPLEHGLLSVYGFSVLDDSGSLLLLENGWVAPREKKEIDLYFFGYGRNFLRCLKDFYRLCGKTPMLPRYALGNWWSRYNRYSESSYRKLILRFREENTPFSVAVLDMDWHLVDVGPGNGSGWTGYTWNRKLFPDPAAFLKWLHEQGLKVCLNLHPANGVMPYEEAYGKMAEALGIKDGRKIDFDIADSKFLMAYFKFLHHPNEEIGVDFWWIDWQQGADCSMDGMDPLWMLNHYHYLDQNRRNKRPLILSRYAGAGSHRYPVGFSGDSIICWESLDFQPYFTANASNVGYGWWSHDIGGHMCGVKDDELAIRWVQFGVFSPISRLHSSSGPFNGKEPWNYNPTAEGIIKDFLRLRHRLIPYLYTMNYRFAHDDLPLIQPMYYQHPDEYDAYHAPNEYYFGSELIACPITKPADARLGVAQARVWLPEGIWIDVFTGIIYRGGRVMQSYRTLFQLPVFAKAGAVIPMAELSKNINETSNPAAMDIRVFAGADNRFTMYEDNGKDGISRREAFTDLIFHWGRTCDFRICATKGDREVIPEKRDYTIRFCGMEDPEKIEVFQGGMKMKYEKAYAPTSHTVCISLKNCPTDANVVIRLAGAGLAHNDITDLCYRIIDRSQIEYNLKDKIYLTICNEKDISRILGILQALDIPKDLFGAICEILTA</sequence>
<accession>A0A7G8T7C3</accession>
<dbReference type="GO" id="GO:0004553">
    <property type="term" value="F:hydrolase activity, hydrolyzing O-glycosyl compounds"/>
    <property type="evidence" value="ECO:0007669"/>
    <property type="project" value="InterPro"/>
</dbReference>
<dbReference type="Pfam" id="PF01055">
    <property type="entry name" value="Glyco_hydro_31_2nd"/>
    <property type="match status" value="1"/>
</dbReference>
<gene>
    <name evidence="5" type="ORF">HCR03_12245</name>
</gene>
<evidence type="ECO:0000259" key="4">
    <source>
        <dbReference type="Pfam" id="PF21365"/>
    </source>
</evidence>
<dbReference type="GO" id="GO:0005975">
    <property type="term" value="P:carbohydrate metabolic process"/>
    <property type="evidence" value="ECO:0007669"/>
    <property type="project" value="InterPro"/>
</dbReference>
<keyword evidence="2" id="KW-0378">Hydrolase</keyword>
<dbReference type="InterPro" id="IPR017853">
    <property type="entry name" value="GH"/>
</dbReference>
<evidence type="ECO:0000259" key="3">
    <source>
        <dbReference type="Pfam" id="PF01055"/>
    </source>
</evidence>
<evidence type="ECO:0000256" key="2">
    <source>
        <dbReference type="RuleBase" id="RU361185"/>
    </source>
</evidence>
<protein>
    <submittedName>
        <fullName evidence="5">Alpha-xylosidase</fullName>
    </submittedName>
</protein>
<organism evidence="5 6">
    <name type="scientific">Caproicibacter fermentans</name>
    <dbReference type="NCBI Taxonomy" id="2576756"/>
    <lineage>
        <taxon>Bacteria</taxon>
        <taxon>Bacillati</taxon>
        <taxon>Bacillota</taxon>
        <taxon>Clostridia</taxon>
        <taxon>Eubacteriales</taxon>
        <taxon>Acutalibacteraceae</taxon>
        <taxon>Caproicibacter</taxon>
    </lineage>
</organism>
<keyword evidence="2" id="KW-0326">Glycosidase</keyword>
<dbReference type="Proteomes" id="UP000515909">
    <property type="component" value="Chromosome"/>
</dbReference>
<reference evidence="5 6" key="1">
    <citation type="submission" date="2020-08" db="EMBL/GenBank/DDBJ databases">
        <title>The isolate Caproiciproducens sp. 7D4C2 produces n-caproate at mildly acidic conditions from hexoses: genome and rBOX comparison with related strains and chain-elongating bacteria.</title>
        <authorList>
            <person name="Esquivel-Elizondo S."/>
            <person name="Bagci C."/>
            <person name="Temovska M."/>
            <person name="Jeon B.S."/>
            <person name="Bessarab I."/>
            <person name="Williams R.B.H."/>
            <person name="Huson D.H."/>
            <person name="Angenent L.T."/>
        </authorList>
    </citation>
    <scope>NUCLEOTIDE SEQUENCE [LARGE SCALE GENOMIC DNA]</scope>
    <source>
        <strain evidence="5 6">7D4C2</strain>
    </source>
</reference>
<dbReference type="PANTHER" id="PTHR43863">
    <property type="entry name" value="HYDROLASE, PUTATIVE (AFU_ORTHOLOGUE AFUA_1G03140)-RELATED"/>
    <property type="match status" value="1"/>
</dbReference>
<dbReference type="Pfam" id="PF21365">
    <property type="entry name" value="Glyco_hydro_31_3rd"/>
    <property type="match status" value="1"/>
</dbReference>
<dbReference type="CDD" id="cd06595">
    <property type="entry name" value="GH31_u1"/>
    <property type="match status" value="1"/>
</dbReference>
<dbReference type="InterPro" id="IPR013780">
    <property type="entry name" value="Glyco_hydro_b"/>
</dbReference>
<dbReference type="InterPro" id="IPR051816">
    <property type="entry name" value="Glycosyl_Hydrolase_31"/>
</dbReference>
<proteinExistence type="inferred from homology"/>
<dbReference type="RefSeq" id="WP_187034435.1">
    <property type="nucleotide sequence ID" value="NZ_CP060286.1"/>
</dbReference>